<dbReference type="KEGG" id="lko:ABN16_03360"/>
<proteinExistence type="predicted"/>
<dbReference type="AlphaFoldDB" id="A0AAC8UTL9"/>
<protein>
    <submittedName>
        <fullName evidence="1">Uncharacterized protein</fullName>
    </submittedName>
</protein>
<dbReference type="Proteomes" id="UP000036000">
    <property type="component" value="Chromosome"/>
</dbReference>
<organism evidence="1 2">
    <name type="scientific">Levilactobacillus koreensis</name>
    <dbReference type="NCBI Taxonomy" id="637971"/>
    <lineage>
        <taxon>Bacteria</taxon>
        <taxon>Bacillati</taxon>
        <taxon>Bacillota</taxon>
        <taxon>Bacilli</taxon>
        <taxon>Lactobacillales</taxon>
        <taxon>Lactobacillaceae</taxon>
        <taxon>Levilactobacillus</taxon>
    </lineage>
</organism>
<evidence type="ECO:0000313" key="2">
    <source>
        <dbReference type="Proteomes" id="UP000036000"/>
    </source>
</evidence>
<evidence type="ECO:0000313" key="1">
    <source>
        <dbReference type="EMBL" id="AKP64131.1"/>
    </source>
</evidence>
<reference evidence="1 2" key="1">
    <citation type="submission" date="2015-07" db="EMBL/GenBank/DDBJ databases">
        <title>Lactobacillus korensis/26-25/ whole genome sequencing.</title>
        <authorList>
            <person name="Kim M.K."/>
            <person name="Im W.-T."/>
            <person name="Srinivasan S."/>
            <person name="Lee J.-J."/>
        </authorList>
    </citation>
    <scope>NUCLEOTIDE SEQUENCE [LARGE SCALE GENOMIC DNA]</scope>
    <source>
        <strain evidence="1 2">26-25</strain>
    </source>
</reference>
<gene>
    <name evidence="1" type="ORF">ABN16_03360</name>
</gene>
<accession>A0AAC8UTL9</accession>
<keyword evidence="2" id="KW-1185">Reference proteome</keyword>
<sequence length="499" mass="56055">MMNYDEMLRTIYTATKGLHSIRPASSRQRNSDLLLKEVNEISGFSKDSAALEIFDNDADALEAFVEGIVTIQFAIFNRTLAQMTAESLADGVLTGLGAVLDTNIGELAEMTKVVHLFCGYLEAHHLAKPGLAVEFEQLVTQKRPDVVAFSDSDDGRTVEINGLDAADWLDCDPVKLLPIDQTEMFAHFIEDVDFNTFIALIAKRHSPAQLQLAYGLFLTREPIYSALLEWAEFMDDGRHLYSIEEIDLYVSSLWSFASGLTTDGLIALSKVIHQYLKFCLNQELISDRQYATLLKMSNRGIVKAAVMWPLARQNVTLAVQRGQESVAISDRIFTRVNYTIDTVKAHQELDALHRQPVATAVNPDAKLVLKKSLTDRQETSELKQAQERLTGMEKQFGSSLTVADGMAYRQAILQIHQIMIEKFHRQVKHWTRDSLAAALIALFQDDRNLDTRPVFLRYLQFYLGTLLRANAIGSLDALDEGMMQAVFEYICCSTNALLE</sequence>
<dbReference type="RefSeq" id="WP_048732932.1">
    <property type="nucleotide sequence ID" value="NZ_CP012033.1"/>
</dbReference>
<dbReference type="EMBL" id="CP012033">
    <property type="protein sequence ID" value="AKP64131.1"/>
    <property type="molecule type" value="Genomic_DNA"/>
</dbReference>
<name>A0AAC8UTL9_9LACO</name>